<feature type="compositionally biased region" description="Basic and acidic residues" evidence="1">
    <location>
        <begin position="169"/>
        <end position="179"/>
    </location>
</feature>
<dbReference type="Proteomes" id="UP001278766">
    <property type="component" value="Unassembled WGS sequence"/>
</dbReference>
<feature type="compositionally biased region" description="Gly residues" evidence="1">
    <location>
        <begin position="226"/>
        <end position="246"/>
    </location>
</feature>
<feature type="compositionally biased region" description="Basic residues" evidence="1">
    <location>
        <begin position="59"/>
        <end position="74"/>
    </location>
</feature>
<evidence type="ECO:0000313" key="2">
    <source>
        <dbReference type="EMBL" id="KAK3298930.1"/>
    </source>
</evidence>
<keyword evidence="3" id="KW-1185">Reference proteome</keyword>
<feature type="compositionally biased region" description="Basic and acidic residues" evidence="1">
    <location>
        <begin position="196"/>
        <end position="209"/>
    </location>
</feature>
<proteinExistence type="predicted"/>
<dbReference type="EMBL" id="JAUEPN010000002">
    <property type="protein sequence ID" value="KAK3298930.1"/>
    <property type="molecule type" value="Genomic_DNA"/>
</dbReference>
<feature type="region of interest" description="Disordered" evidence="1">
    <location>
        <begin position="1"/>
        <end position="111"/>
    </location>
</feature>
<feature type="region of interest" description="Disordered" evidence="1">
    <location>
        <begin position="166"/>
        <end position="246"/>
    </location>
</feature>
<reference evidence="2" key="1">
    <citation type="journal article" date="2023" name="Mol. Phylogenet. Evol.">
        <title>Genome-scale phylogeny and comparative genomics of the fungal order Sordariales.</title>
        <authorList>
            <person name="Hensen N."/>
            <person name="Bonometti L."/>
            <person name="Westerberg I."/>
            <person name="Brannstrom I.O."/>
            <person name="Guillou S."/>
            <person name="Cros-Aarteil S."/>
            <person name="Calhoun S."/>
            <person name="Haridas S."/>
            <person name="Kuo A."/>
            <person name="Mondo S."/>
            <person name="Pangilinan J."/>
            <person name="Riley R."/>
            <person name="LaButti K."/>
            <person name="Andreopoulos B."/>
            <person name="Lipzen A."/>
            <person name="Chen C."/>
            <person name="Yan M."/>
            <person name="Daum C."/>
            <person name="Ng V."/>
            <person name="Clum A."/>
            <person name="Steindorff A."/>
            <person name="Ohm R.A."/>
            <person name="Martin F."/>
            <person name="Silar P."/>
            <person name="Natvig D.O."/>
            <person name="Lalanne C."/>
            <person name="Gautier V."/>
            <person name="Ament-Velasquez S.L."/>
            <person name="Kruys A."/>
            <person name="Hutchinson M.I."/>
            <person name="Powell A.J."/>
            <person name="Barry K."/>
            <person name="Miller A.N."/>
            <person name="Grigoriev I.V."/>
            <person name="Debuchy R."/>
            <person name="Gladieux P."/>
            <person name="Hiltunen Thoren M."/>
            <person name="Johannesson H."/>
        </authorList>
    </citation>
    <scope>NUCLEOTIDE SEQUENCE</scope>
    <source>
        <strain evidence="2">CBS 168.71</strain>
    </source>
</reference>
<dbReference type="AlphaFoldDB" id="A0AAE0HLU5"/>
<comment type="caution">
    <text evidence="2">The sequence shown here is derived from an EMBL/GenBank/DDBJ whole genome shotgun (WGS) entry which is preliminary data.</text>
</comment>
<name>A0AAE0HLU5_9PEZI</name>
<dbReference type="GeneID" id="87845838"/>
<evidence type="ECO:0000256" key="1">
    <source>
        <dbReference type="SAM" id="MobiDB-lite"/>
    </source>
</evidence>
<evidence type="ECO:0000313" key="3">
    <source>
        <dbReference type="Proteomes" id="UP001278766"/>
    </source>
</evidence>
<accession>A0AAE0HLU5</accession>
<sequence>MPQHHNPRGVALSPPTKHLPLNPRDHIPRRPCNHIPKAAPSPYHPPPSPQTNTTFPRTNRTRRAGPRTTVRRGKQSPSPAPARLRPPRIYRTNQPVHHGPLPSYAREPSPRRPPPAIVFCRRVPCPAPHRPCLALEDTNRGNATTHSVMECACFRAACAGVGAVGSEVGSERKGNKGESGRVQSGGTALDYYLGSGDRKRNHPLEDRQPDGASSPRARVTRREPSCGGGGGKQDRTGGQGGGRHTA</sequence>
<dbReference type="RefSeq" id="XP_062662444.1">
    <property type="nucleotide sequence ID" value="XM_062808890.1"/>
</dbReference>
<protein>
    <submittedName>
        <fullName evidence="2">Uncharacterized protein</fullName>
    </submittedName>
</protein>
<gene>
    <name evidence="2" type="ORF">B0H64DRAFT_85833</name>
</gene>
<organism evidence="2 3">
    <name type="scientific">Chaetomium fimeti</name>
    <dbReference type="NCBI Taxonomy" id="1854472"/>
    <lineage>
        <taxon>Eukaryota</taxon>
        <taxon>Fungi</taxon>
        <taxon>Dikarya</taxon>
        <taxon>Ascomycota</taxon>
        <taxon>Pezizomycotina</taxon>
        <taxon>Sordariomycetes</taxon>
        <taxon>Sordariomycetidae</taxon>
        <taxon>Sordariales</taxon>
        <taxon>Chaetomiaceae</taxon>
        <taxon>Chaetomium</taxon>
    </lineage>
</organism>
<reference evidence="2" key="2">
    <citation type="submission" date="2023-06" db="EMBL/GenBank/DDBJ databases">
        <authorList>
            <consortium name="Lawrence Berkeley National Laboratory"/>
            <person name="Haridas S."/>
            <person name="Hensen N."/>
            <person name="Bonometti L."/>
            <person name="Westerberg I."/>
            <person name="Brannstrom I.O."/>
            <person name="Guillou S."/>
            <person name="Cros-Aarteil S."/>
            <person name="Calhoun S."/>
            <person name="Kuo A."/>
            <person name="Mondo S."/>
            <person name="Pangilinan J."/>
            <person name="Riley R."/>
            <person name="Labutti K."/>
            <person name="Andreopoulos B."/>
            <person name="Lipzen A."/>
            <person name="Chen C."/>
            <person name="Yanf M."/>
            <person name="Daum C."/>
            <person name="Ng V."/>
            <person name="Clum A."/>
            <person name="Steindorff A."/>
            <person name="Ohm R."/>
            <person name="Martin F."/>
            <person name="Silar P."/>
            <person name="Natvig D."/>
            <person name="Lalanne C."/>
            <person name="Gautier V."/>
            <person name="Ament-Velasquez S.L."/>
            <person name="Kruys A."/>
            <person name="Hutchinson M.I."/>
            <person name="Powell A.J."/>
            <person name="Barry K."/>
            <person name="Miller A.N."/>
            <person name="Grigoriev I.V."/>
            <person name="Debuchy R."/>
            <person name="Gladieux P."/>
            <person name="Thoren M.H."/>
            <person name="Johannesson H."/>
        </authorList>
    </citation>
    <scope>NUCLEOTIDE SEQUENCE</scope>
    <source>
        <strain evidence="2">CBS 168.71</strain>
    </source>
</reference>